<proteinExistence type="predicted"/>
<sequence length="174" mass="18191">MQGPDLRWAANVVGRRRCGGACDMCGRRRRRSFESRSAVEGDGGLGGDEETTAMCEGLCRKTGTAAVEGGTVALPKGNYGGSMRLERAAGAKCHPSIYIYLCYSCPTDTPAPGDCLSAVGFATAVGQLACTSPSRQTLAAMATLACVHHPCRRPAAGRDTETSLDHNNPPLISL</sequence>
<evidence type="ECO:0000313" key="2">
    <source>
        <dbReference type="EMBL" id="OAG24041.1"/>
    </source>
</evidence>
<keyword evidence="3" id="KW-1185">Reference proteome</keyword>
<reference evidence="2 3" key="1">
    <citation type="submission" date="2016-05" db="EMBL/GenBank/DDBJ databases">
        <title>Comparative analysis of secretome profiles of manganese(II)-oxidizing ascomycete fungi.</title>
        <authorList>
            <consortium name="DOE Joint Genome Institute"/>
            <person name="Zeiner C.A."/>
            <person name="Purvine S.O."/>
            <person name="Zink E.M."/>
            <person name="Wu S."/>
            <person name="Pasa-Tolic L."/>
            <person name="Chaput D.L."/>
            <person name="Haridas S."/>
            <person name="Grigoriev I.V."/>
            <person name="Santelli C.M."/>
            <person name="Hansel C.M."/>
        </authorList>
    </citation>
    <scope>NUCLEOTIDE SEQUENCE [LARGE SCALE GENOMIC DNA]</scope>
    <source>
        <strain evidence="2 3">SRC1lrK2f</strain>
    </source>
</reference>
<accession>A0A177DXY9</accession>
<evidence type="ECO:0000256" key="1">
    <source>
        <dbReference type="SAM" id="MobiDB-lite"/>
    </source>
</evidence>
<dbReference type="VEuPathDB" id="FungiDB:CC77DRAFT_643862"/>
<dbReference type="AlphaFoldDB" id="A0A177DXY9"/>
<dbReference type="RefSeq" id="XP_018389462.1">
    <property type="nucleotide sequence ID" value="XM_018532596.1"/>
</dbReference>
<dbReference type="EMBL" id="KV441472">
    <property type="protein sequence ID" value="OAG24041.1"/>
    <property type="molecule type" value="Genomic_DNA"/>
</dbReference>
<dbReference type="KEGG" id="aalt:CC77DRAFT_643862"/>
<organism evidence="2 3">
    <name type="scientific">Alternaria alternata</name>
    <name type="common">Alternaria rot fungus</name>
    <name type="synonym">Torula alternata</name>
    <dbReference type="NCBI Taxonomy" id="5599"/>
    <lineage>
        <taxon>Eukaryota</taxon>
        <taxon>Fungi</taxon>
        <taxon>Dikarya</taxon>
        <taxon>Ascomycota</taxon>
        <taxon>Pezizomycotina</taxon>
        <taxon>Dothideomycetes</taxon>
        <taxon>Pleosporomycetidae</taxon>
        <taxon>Pleosporales</taxon>
        <taxon>Pleosporineae</taxon>
        <taxon>Pleosporaceae</taxon>
        <taxon>Alternaria</taxon>
        <taxon>Alternaria sect. Alternaria</taxon>
        <taxon>Alternaria alternata complex</taxon>
    </lineage>
</organism>
<name>A0A177DXY9_ALTAL</name>
<feature type="region of interest" description="Disordered" evidence="1">
    <location>
        <begin position="155"/>
        <end position="174"/>
    </location>
</feature>
<dbReference type="Proteomes" id="UP000077248">
    <property type="component" value="Unassembled WGS sequence"/>
</dbReference>
<evidence type="ECO:0000313" key="3">
    <source>
        <dbReference type="Proteomes" id="UP000077248"/>
    </source>
</evidence>
<gene>
    <name evidence="2" type="ORF">CC77DRAFT_643862</name>
</gene>
<protein>
    <submittedName>
        <fullName evidence="2">Uncharacterized protein</fullName>
    </submittedName>
</protein>
<dbReference type="GeneID" id="29118190"/>